<gene>
    <name evidence="2" type="ORF">IV73_GL000590</name>
</gene>
<dbReference type="EMBL" id="JQBP01000002">
    <property type="protein sequence ID" value="KRN75424.1"/>
    <property type="molecule type" value="Genomic_DNA"/>
</dbReference>
<evidence type="ECO:0000313" key="2">
    <source>
        <dbReference type="EMBL" id="KRN75424.1"/>
    </source>
</evidence>
<dbReference type="FunFam" id="3.30.420.140:FF:000001">
    <property type="entry name" value="RNA-binding transcriptional accessory protein"/>
    <property type="match status" value="1"/>
</dbReference>
<dbReference type="Proteomes" id="UP000051655">
    <property type="component" value="Unassembled WGS sequence"/>
</dbReference>
<dbReference type="Pfam" id="PF17674">
    <property type="entry name" value="HHH_9"/>
    <property type="match status" value="1"/>
</dbReference>
<dbReference type="GO" id="GO:0003729">
    <property type="term" value="F:mRNA binding"/>
    <property type="evidence" value="ECO:0007669"/>
    <property type="project" value="TreeGrafter"/>
</dbReference>
<organism evidence="2 3">
    <name type="scientific">Weissella kandleri</name>
    <dbReference type="NCBI Taxonomy" id="1616"/>
    <lineage>
        <taxon>Bacteria</taxon>
        <taxon>Bacillati</taxon>
        <taxon>Bacillota</taxon>
        <taxon>Bacilli</taxon>
        <taxon>Lactobacillales</taxon>
        <taxon>Lactobacillaceae</taxon>
        <taxon>Weissella</taxon>
    </lineage>
</organism>
<dbReference type="GO" id="GO:0006412">
    <property type="term" value="P:translation"/>
    <property type="evidence" value="ECO:0007669"/>
    <property type="project" value="TreeGrafter"/>
</dbReference>
<name>A0A0R2JDI1_9LACO</name>
<dbReference type="FunFam" id="1.10.10.650:FF:000001">
    <property type="entry name" value="S1 RNA-binding domain 1"/>
    <property type="match status" value="1"/>
</dbReference>
<dbReference type="SMART" id="SM00732">
    <property type="entry name" value="YqgFc"/>
    <property type="match status" value="1"/>
</dbReference>
<keyword evidence="3" id="KW-1185">Reference proteome</keyword>
<dbReference type="Gene3D" id="3.30.420.140">
    <property type="entry name" value="YqgF/RNase H-like domain"/>
    <property type="match status" value="1"/>
</dbReference>
<evidence type="ECO:0000313" key="3">
    <source>
        <dbReference type="Proteomes" id="UP000051655"/>
    </source>
</evidence>
<dbReference type="GO" id="GO:0005737">
    <property type="term" value="C:cytoplasm"/>
    <property type="evidence" value="ECO:0007669"/>
    <property type="project" value="UniProtKB-ARBA"/>
</dbReference>
<dbReference type="SUPFAM" id="SSF158832">
    <property type="entry name" value="Tex N-terminal region-like"/>
    <property type="match status" value="1"/>
</dbReference>
<dbReference type="Pfam" id="PF09371">
    <property type="entry name" value="Tex_N"/>
    <property type="match status" value="1"/>
</dbReference>
<dbReference type="GO" id="GO:0003735">
    <property type="term" value="F:structural constituent of ribosome"/>
    <property type="evidence" value="ECO:0007669"/>
    <property type="project" value="TreeGrafter"/>
</dbReference>
<proteinExistence type="predicted"/>
<dbReference type="InterPro" id="IPR012337">
    <property type="entry name" value="RNaseH-like_sf"/>
</dbReference>
<dbReference type="InterPro" id="IPR003029">
    <property type="entry name" value="S1_domain"/>
</dbReference>
<dbReference type="FunFam" id="1.10.150.310:FF:000001">
    <property type="entry name" value="RNA-binding transcriptional accessory protein"/>
    <property type="match status" value="1"/>
</dbReference>
<dbReference type="SUPFAM" id="SSF53098">
    <property type="entry name" value="Ribonuclease H-like"/>
    <property type="match status" value="1"/>
</dbReference>
<dbReference type="InterPro" id="IPR044146">
    <property type="entry name" value="S1_Tex"/>
</dbReference>
<dbReference type="Gene3D" id="1.10.150.310">
    <property type="entry name" value="Tex RuvX-like domain-like"/>
    <property type="match status" value="1"/>
</dbReference>
<dbReference type="Gene3D" id="1.10.3500.10">
    <property type="entry name" value="Tex N-terminal region-like"/>
    <property type="match status" value="1"/>
</dbReference>
<dbReference type="PANTHER" id="PTHR10724:SF10">
    <property type="entry name" value="S1 RNA-BINDING DOMAIN-CONTAINING PROTEIN 1"/>
    <property type="match status" value="1"/>
</dbReference>
<dbReference type="Pfam" id="PF16921">
    <property type="entry name" value="Tex_YqgF"/>
    <property type="match status" value="1"/>
</dbReference>
<dbReference type="InterPro" id="IPR037027">
    <property type="entry name" value="YqgF/RNaseH-like_dom_sf"/>
</dbReference>
<dbReference type="InterPro" id="IPR050437">
    <property type="entry name" value="Ribos_protein_bS1-like"/>
</dbReference>
<dbReference type="AlphaFoldDB" id="A0A0R2JDI1"/>
<sequence>MAAELKALDVVPTVAQTLNLPQVKVKATLDLLKAGNTVPFIARYRKEATGDLDEVQIRDVQAATKKLEDLQARKSTVQKALMEQGSWSAQLAQQLNAQTTMQGVEDFYLPYKQKRRTKATIAKEAGLMPLARLVQTFPTQSFEVAATEYVQPERGLNDLADVRNGVHEIFAEVIGENAGLRAWIRNYTQENGQIVARLKKKAAAEDSKGVYRLYYEFQQRIKNVQNHQVLALNRGEKTGILNVSIQVDQDAIERYLKFRLVGQRHGWAADLLVEAARDAYKRFIGPAIERELRKDLTEIADADAIHVFGQNLYHLLMGPTLRGQVVLGFDPGIRTGSKLAVVDERGKFLDKAVIYPHRAAKYDPAGAKKTIIELVQKYQVTLVAIGNGTASRESQQFIADIIQHDLPDLKYVVVNEAGASVYSASDVARQEFPDLPVEQRSAISIARRLQDPMAELIKIDPQAVGVGQYQHDLPDKELTQELDQVLESAVNQVGVNLNTASPQLLLHIAGLNKTTAQNIIAYREQNGAFKTRNELKKVAKLGPKAFEQAAGFLRIPDGTNRLDNTDIHPESYAIAQKVLKKIDTSQPLEQQKQQLATLAQPAVADELAVGIQTLKDIVDSLLHPGRDVRAAATGAVLRTDVLSLKDLQPGMQLQGTVRNVVDFGAFVDIGVHEDGLIHVNNMVPKRQRRGKINPHDYVAVGDVVTVWVLNVDIQRERIGLTLFKDQVSENTH</sequence>
<dbReference type="InterPro" id="IPR041692">
    <property type="entry name" value="HHH_9"/>
</dbReference>
<dbReference type="SUPFAM" id="SSF47781">
    <property type="entry name" value="RuvA domain 2-like"/>
    <property type="match status" value="2"/>
</dbReference>
<dbReference type="Gene3D" id="1.10.10.650">
    <property type="entry name" value="RuvA domain 2-like"/>
    <property type="match status" value="1"/>
</dbReference>
<dbReference type="InterPro" id="IPR012340">
    <property type="entry name" value="NA-bd_OB-fold"/>
</dbReference>
<dbReference type="RefSeq" id="WP_057754524.1">
    <property type="nucleotide sequence ID" value="NZ_JQBP01000002.1"/>
</dbReference>
<dbReference type="InterPro" id="IPR032639">
    <property type="entry name" value="Tex_YqgF"/>
</dbReference>
<protein>
    <recommendedName>
        <fullName evidence="1">S1 motif domain-containing protein</fullName>
    </recommendedName>
</protein>
<dbReference type="InterPro" id="IPR023323">
    <property type="entry name" value="Tex-like_dom_sf"/>
</dbReference>
<reference evidence="2 3" key="1">
    <citation type="journal article" date="2015" name="Genome Announc.">
        <title>Expanding the biotechnology potential of lactobacilli through comparative genomics of 213 strains and associated genera.</title>
        <authorList>
            <person name="Sun Z."/>
            <person name="Harris H.M."/>
            <person name="McCann A."/>
            <person name="Guo C."/>
            <person name="Argimon S."/>
            <person name="Zhang W."/>
            <person name="Yang X."/>
            <person name="Jeffery I.B."/>
            <person name="Cooney J.C."/>
            <person name="Kagawa T.F."/>
            <person name="Liu W."/>
            <person name="Song Y."/>
            <person name="Salvetti E."/>
            <person name="Wrobel A."/>
            <person name="Rasinkangas P."/>
            <person name="Parkhill J."/>
            <person name="Rea M.C."/>
            <person name="O'Sullivan O."/>
            <person name="Ritari J."/>
            <person name="Douillard F.P."/>
            <person name="Paul Ross R."/>
            <person name="Yang R."/>
            <person name="Briner A.E."/>
            <person name="Felis G.E."/>
            <person name="de Vos W.M."/>
            <person name="Barrangou R."/>
            <person name="Klaenhammer T.R."/>
            <person name="Caufield P.W."/>
            <person name="Cui Y."/>
            <person name="Zhang H."/>
            <person name="O'Toole P.W."/>
        </authorList>
    </citation>
    <scope>NUCLEOTIDE SEQUENCE [LARGE SCALE GENOMIC DNA]</scope>
    <source>
        <strain evidence="2 3">DSM 20593</strain>
    </source>
</reference>
<dbReference type="InterPro" id="IPR023319">
    <property type="entry name" value="Tex-like_HTH_dom_sf"/>
</dbReference>
<dbReference type="OrthoDB" id="9804714at2"/>
<dbReference type="Pfam" id="PF22706">
    <property type="entry name" value="Tex_central_region"/>
    <property type="match status" value="1"/>
</dbReference>
<dbReference type="InterPro" id="IPR055179">
    <property type="entry name" value="Tex-like_central_region"/>
</dbReference>
<accession>A0A0R2JDI1</accession>
<dbReference type="SMART" id="SM00316">
    <property type="entry name" value="S1"/>
    <property type="match status" value="1"/>
</dbReference>
<dbReference type="Pfam" id="PF00575">
    <property type="entry name" value="S1"/>
    <property type="match status" value="1"/>
</dbReference>
<dbReference type="CDD" id="cd05685">
    <property type="entry name" value="S1_Tex"/>
    <property type="match status" value="1"/>
</dbReference>
<dbReference type="GO" id="GO:0006139">
    <property type="term" value="P:nucleobase-containing compound metabolic process"/>
    <property type="evidence" value="ECO:0007669"/>
    <property type="project" value="InterPro"/>
</dbReference>
<dbReference type="PROSITE" id="PS50126">
    <property type="entry name" value="S1"/>
    <property type="match status" value="1"/>
</dbReference>
<dbReference type="InterPro" id="IPR006641">
    <property type="entry name" value="YqgF/RNaseH-like_dom"/>
</dbReference>
<dbReference type="InterPro" id="IPR010994">
    <property type="entry name" value="RuvA_2-like"/>
</dbReference>
<comment type="caution">
    <text evidence="2">The sequence shown here is derived from an EMBL/GenBank/DDBJ whole genome shotgun (WGS) entry which is preliminary data.</text>
</comment>
<dbReference type="PANTHER" id="PTHR10724">
    <property type="entry name" value="30S RIBOSOMAL PROTEIN S1"/>
    <property type="match status" value="1"/>
</dbReference>
<dbReference type="PATRIC" id="fig|1616.3.peg.606"/>
<feature type="domain" description="S1 motif" evidence="1">
    <location>
        <begin position="650"/>
        <end position="723"/>
    </location>
</feature>
<dbReference type="SUPFAM" id="SSF50249">
    <property type="entry name" value="Nucleic acid-binding proteins"/>
    <property type="match status" value="1"/>
</dbReference>
<dbReference type="InterPro" id="IPR018974">
    <property type="entry name" value="Tex-like_N"/>
</dbReference>
<dbReference type="FunFam" id="2.40.50.140:FF:000051">
    <property type="entry name" value="RNA-binding transcriptional accessory protein"/>
    <property type="match status" value="1"/>
</dbReference>
<dbReference type="Pfam" id="PF12836">
    <property type="entry name" value="HHH_3"/>
    <property type="match status" value="1"/>
</dbReference>
<dbReference type="Gene3D" id="2.40.50.140">
    <property type="entry name" value="Nucleic acid-binding proteins"/>
    <property type="match status" value="1"/>
</dbReference>
<dbReference type="STRING" id="1616.IV73_GL000590"/>
<evidence type="ECO:0000259" key="1">
    <source>
        <dbReference type="PROSITE" id="PS50126"/>
    </source>
</evidence>